<protein>
    <submittedName>
        <fullName evidence="2">Uncharacterized protein</fullName>
    </submittedName>
</protein>
<accession>A0AC34RGW3</accession>
<proteinExistence type="predicted"/>
<dbReference type="WBParaSite" id="JU765_v2.g6683.t1">
    <property type="protein sequence ID" value="JU765_v2.g6683.t1"/>
    <property type="gene ID" value="JU765_v2.g6683"/>
</dbReference>
<organism evidence="1 2">
    <name type="scientific">Panagrolaimus sp. JU765</name>
    <dbReference type="NCBI Taxonomy" id="591449"/>
    <lineage>
        <taxon>Eukaryota</taxon>
        <taxon>Metazoa</taxon>
        <taxon>Ecdysozoa</taxon>
        <taxon>Nematoda</taxon>
        <taxon>Chromadorea</taxon>
        <taxon>Rhabditida</taxon>
        <taxon>Tylenchina</taxon>
        <taxon>Panagrolaimomorpha</taxon>
        <taxon>Panagrolaimoidea</taxon>
        <taxon>Panagrolaimidae</taxon>
        <taxon>Panagrolaimus</taxon>
    </lineage>
</organism>
<dbReference type="Proteomes" id="UP000887576">
    <property type="component" value="Unplaced"/>
</dbReference>
<sequence length="345" mass="38892">MVFRERLGAFRDYDPGSSVFSPETKVEAEEPATQDSTTAANNPYVVQIKKEFQALSLGQVSKNSNQFYAGPGFAPEKHNPVCPENVDEVLNRYGLYINDSVITIKFNTTDVEFHMDSGMIVRVRDGLELQTVLGVLHANAKCTFLAENVSPASLVEKVQVGWRHCLDTVLQVTLEGTWHPALLTALGKCFRNLVSVVIMNSVLRKKSIESFFNAAKSAGSNICDCSIDGRSANPTTLVDGLRPLFEFGAPKLSIIFVVVDYMCTMREFAEYEKRWMECLNTDGKIDVVATGIWSDEANYLVDQFGFKFVSNKRIFWDRTSESNKYFHAFRKEYTKNRAVEIWIAH</sequence>
<evidence type="ECO:0000313" key="1">
    <source>
        <dbReference type="Proteomes" id="UP000887576"/>
    </source>
</evidence>
<name>A0AC34RGW3_9BILA</name>
<evidence type="ECO:0000313" key="2">
    <source>
        <dbReference type="WBParaSite" id="JU765_v2.g6683.t1"/>
    </source>
</evidence>
<reference evidence="2" key="1">
    <citation type="submission" date="2022-11" db="UniProtKB">
        <authorList>
            <consortium name="WormBaseParasite"/>
        </authorList>
    </citation>
    <scope>IDENTIFICATION</scope>
</reference>